<evidence type="ECO:0000256" key="5">
    <source>
        <dbReference type="ARBA" id="ARBA00023136"/>
    </source>
</evidence>
<evidence type="ECO:0000256" key="3">
    <source>
        <dbReference type="ARBA" id="ARBA00022692"/>
    </source>
</evidence>
<keyword evidence="2" id="KW-1003">Cell membrane</keyword>
<evidence type="ECO:0000256" key="2">
    <source>
        <dbReference type="ARBA" id="ARBA00022475"/>
    </source>
</evidence>
<dbReference type="InterPro" id="IPR033480">
    <property type="entry name" value="sCache_2"/>
</dbReference>
<accession>A0AA48WJJ0</accession>
<keyword evidence="4" id="KW-1133">Transmembrane helix</keyword>
<comment type="subcellular location">
    <subcellularLocation>
        <location evidence="1">Cell membrane</location>
        <topology evidence="1">Multi-pass membrane protein</topology>
    </subcellularLocation>
</comment>
<feature type="signal peptide" evidence="6">
    <location>
        <begin position="1"/>
        <end position="21"/>
    </location>
</feature>
<keyword evidence="6" id="KW-0732">Signal</keyword>
<evidence type="ECO:0000256" key="1">
    <source>
        <dbReference type="ARBA" id="ARBA00004651"/>
    </source>
</evidence>
<dbReference type="Proteomes" id="UP000662888">
    <property type="component" value="Chromosome"/>
</dbReference>
<sequence>MFIKGVLGVVASFAFALPALAAEPATAEEASALVKRGVAFVKANGKDKLLAEVGNSKGQFVSGDLYLSVWDAKATVLAHGANPKMVGKNIIDLKDADDKYFMKEIVAKAASPGSGWVDYKWVNPVTKQLQAKSAYIEKVDDIILSAGYYKK</sequence>
<gene>
    <name evidence="8" type="ORF">IV454_11380</name>
</gene>
<dbReference type="EMBL" id="CP065053">
    <property type="protein sequence ID" value="QPI53211.1"/>
    <property type="molecule type" value="Genomic_DNA"/>
</dbReference>
<organism evidence="8 9">
    <name type="scientific">Massilia antarctica</name>
    <dbReference type="NCBI Taxonomy" id="2765360"/>
    <lineage>
        <taxon>Bacteria</taxon>
        <taxon>Pseudomonadati</taxon>
        <taxon>Pseudomonadota</taxon>
        <taxon>Betaproteobacteria</taxon>
        <taxon>Burkholderiales</taxon>
        <taxon>Oxalobacteraceae</taxon>
        <taxon>Telluria group</taxon>
        <taxon>Massilia</taxon>
    </lineage>
</organism>
<dbReference type="SMART" id="SM01049">
    <property type="entry name" value="Cache_2"/>
    <property type="match status" value="1"/>
</dbReference>
<keyword evidence="9" id="KW-1185">Reference proteome</keyword>
<dbReference type="Pfam" id="PF17200">
    <property type="entry name" value="sCache_2"/>
    <property type="match status" value="1"/>
</dbReference>
<name>A0AA48WJJ0_9BURK</name>
<feature type="domain" description="Single Cache" evidence="7">
    <location>
        <begin position="19"/>
        <end position="103"/>
    </location>
</feature>
<protein>
    <submittedName>
        <fullName evidence="8">Cache domain-containing protein</fullName>
    </submittedName>
</protein>
<proteinExistence type="predicted"/>
<evidence type="ECO:0000313" key="8">
    <source>
        <dbReference type="EMBL" id="QPI53211.1"/>
    </source>
</evidence>
<evidence type="ECO:0000259" key="7">
    <source>
        <dbReference type="SMART" id="SM01049"/>
    </source>
</evidence>
<feature type="chain" id="PRO_5046925042" evidence="6">
    <location>
        <begin position="22"/>
        <end position="151"/>
    </location>
</feature>
<evidence type="ECO:0000313" key="9">
    <source>
        <dbReference type="Proteomes" id="UP000662888"/>
    </source>
</evidence>
<dbReference type="Gene3D" id="3.30.450.20">
    <property type="entry name" value="PAS domain"/>
    <property type="match status" value="1"/>
</dbReference>
<keyword evidence="3" id="KW-0812">Transmembrane</keyword>
<evidence type="ECO:0000256" key="4">
    <source>
        <dbReference type="ARBA" id="ARBA00022989"/>
    </source>
</evidence>
<keyword evidence="5" id="KW-0472">Membrane</keyword>
<reference evidence="8 9" key="1">
    <citation type="submission" date="2020-11" db="EMBL/GenBank/DDBJ databases">
        <authorList>
            <person name="Sun Q."/>
        </authorList>
    </citation>
    <scope>NUCLEOTIDE SEQUENCE [LARGE SCALE GENOMIC DNA]</scope>
    <source>
        <strain evidence="8 9">P8398</strain>
    </source>
</reference>
<evidence type="ECO:0000256" key="6">
    <source>
        <dbReference type="SAM" id="SignalP"/>
    </source>
</evidence>